<evidence type="ECO:0000313" key="1">
    <source>
        <dbReference type="EMBL" id="NGO70656.1"/>
    </source>
</evidence>
<dbReference type="EMBL" id="JAAKZZ010000218">
    <property type="protein sequence ID" value="NGO70656.1"/>
    <property type="molecule type" value="Genomic_DNA"/>
</dbReference>
<dbReference type="Proteomes" id="UP000477722">
    <property type="component" value="Unassembled WGS sequence"/>
</dbReference>
<protein>
    <submittedName>
        <fullName evidence="1">Uncharacterized protein</fullName>
    </submittedName>
</protein>
<dbReference type="RefSeq" id="WP_165300317.1">
    <property type="nucleotide sequence ID" value="NZ_JAAKZZ010000218.1"/>
</dbReference>
<dbReference type="AlphaFoldDB" id="A0A6G4WZE4"/>
<organism evidence="1 2">
    <name type="scientific">Streptomyces boncukensis</name>
    <dbReference type="NCBI Taxonomy" id="2711219"/>
    <lineage>
        <taxon>Bacteria</taxon>
        <taxon>Bacillati</taxon>
        <taxon>Actinomycetota</taxon>
        <taxon>Actinomycetes</taxon>
        <taxon>Kitasatosporales</taxon>
        <taxon>Streptomycetaceae</taxon>
        <taxon>Streptomyces</taxon>
    </lineage>
</organism>
<gene>
    <name evidence="1" type="ORF">G5C65_20325</name>
</gene>
<evidence type="ECO:0000313" key="2">
    <source>
        <dbReference type="Proteomes" id="UP000477722"/>
    </source>
</evidence>
<sequence>MFNGQPDFPAAVVGTLVRDRASGRVGVLMAVESYADPVTRGASPYTVYLRPRGGGREWTTDPEMVTPVQQGGPCTHPVVERHSDGKTYCAVCGAQLYL</sequence>
<keyword evidence="2" id="KW-1185">Reference proteome</keyword>
<comment type="caution">
    <text evidence="1">The sequence shown here is derived from an EMBL/GenBank/DDBJ whole genome shotgun (WGS) entry which is preliminary data.</text>
</comment>
<reference evidence="1 2" key="1">
    <citation type="submission" date="2020-02" db="EMBL/GenBank/DDBJ databases">
        <title>Whole-genome analyses of novel actinobacteria.</title>
        <authorList>
            <person name="Sahin N."/>
            <person name="Tatar D."/>
        </authorList>
    </citation>
    <scope>NUCLEOTIDE SEQUENCE [LARGE SCALE GENOMIC DNA]</scope>
    <source>
        <strain evidence="1 2">SB3404</strain>
    </source>
</reference>
<name>A0A6G4WZE4_9ACTN</name>
<proteinExistence type="predicted"/>
<accession>A0A6G4WZE4</accession>